<dbReference type="EMBL" id="MU267733">
    <property type="protein sequence ID" value="KAH7909977.1"/>
    <property type="molecule type" value="Genomic_DNA"/>
</dbReference>
<evidence type="ECO:0000313" key="1">
    <source>
        <dbReference type="EMBL" id="KAH7909977.1"/>
    </source>
</evidence>
<dbReference type="Proteomes" id="UP000790377">
    <property type="component" value="Unassembled WGS sequence"/>
</dbReference>
<accession>A0ACB8AB79</accession>
<gene>
    <name evidence="1" type="ORF">BJ138DRAFT_1154041</name>
</gene>
<keyword evidence="2" id="KW-1185">Reference proteome</keyword>
<comment type="caution">
    <text evidence="1">The sequence shown here is derived from an EMBL/GenBank/DDBJ whole genome shotgun (WGS) entry which is preliminary data.</text>
</comment>
<protein>
    <submittedName>
        <fullName evidence="1">Uncharacterized protein</fullName>
    </submittedName>
</protein>
<name>A0ACB8AB79_9AGAM</name>
<proteinExistence type="predicted"/>
<organism evidence="1 2">
    <name type="scientific">Hygrophoropsis aurantiaca</name>
    <dbReference type="NCBI Taxonomy" id="72124"/>
    <lineage>
        <taxon>Eukaryota</taxon>
        <taxon>Fungi</taxon>
        <taxon>Dikarya</taxon>
        <taxon>Basidiomycota</taxon>
        <taxon>Agaricomycotina</taxon>
        <taxon>Agaricomycetes</taxon>
        <taxon>Agaricomycetidae</taxon>
        <taxon>Boletales</taxon>
        <taxon>Coniophorineae</taxon>
        <taxon>Hygrophoropsidaceae</taxon>
        <taxon>Hygrophoropsis</taxon>
    </lineage>
</organism>
<evidence type="ECO:0000313" key="2">
    <source>
        <dbReference type="Proteomes" id="UP000790377"/>
    </source>
</evidence>
<sequence>MFKNAILVATALFAATAFAVPDSTAQLSGTTQILDALDVTPIDTNFRGLIKRECPLGLGNCLEHMHVCCPVNGSCCGPKGCCLHGQYCISNHAGTKYACCPNGHSCRVP</sequence>
<reference evidence="1" key="1">
    <citation type="journal article" date="2021" name="New Phytol.">
        <title>Evolutionary innovations through gain and loss of genes in the ectomycorrhizal Boletales.</title>
        <authorList>
            <person name="Wu G."/>
            <person name="Miyauchi S."/>
            <person name="Morin E."/>
            <person name="Kuo A."/>
            <person name="Drula E."/>
            <person name="Varga T."/>
            <person name="Kohler A."/>
            <person name="Feng B."/>
            <person name="Cao Y."/>
            <person name="Lipzen A."/>
            <person name="Daum C."/>
            <person name="Hundley H."/>
            <person name="Pangilinan J."/>
            <person name="Johnson J."/>
            <person name="Barry K."/>
            <person name="LaButti K."/>
            <person name="Ng V."/>
            <person name="Ahrendt S."/>
            <person name="Min B."/>
            <person name="Choi I.G."/>
            <person name="Park H."/>
            <person name="Plett J.M."/>
            <person name="Magnuson J."/>
            <person name="Spatafora J.W."/>
            <person name="Nagy L.G."/>
            <person name="Henrissat B."/>
            <person name="Grigoriev I.V."/>
            <person name="Yang Z.L."/>
            <person name="Xu J."/>
            <person name="Martin F.M."/>
        </authorList>
    </citation>
    <scope>NUCLEOTIDE SEQUENCE</scope>
    <source>
        <strain evidence="1">ATCC 28755</strain>
    </source>
</reference>